<evidence type="ECO:0000256" key="1">
    <source>
        <dbReference type="ARBA" id="ARBA00009054"/>
    </source>
</evidence>
<dbReference type="HAMAP" id="MF_01151">
    <property type="entry name" value="GrpE"/>
    <property type="match status" value="1"/>
</dbReference>
<dbReference type="Gene3D" id="3.90.20.20">
    <property type="match status" value="1"/>
</dbReference>
<keyword evidence="9" id="KW-1185">Reference proteome</keyword>
<reference evidence="8" key="1">
    <citation type="journal article" date="2014" name="Int. J. Syst. Evol. Microbiol.">
        <title>Complete genome of a new Firmicutes species belonging to the dominant human colonic microbiota ('Ruminococcus bicirculans') reveals two chromosomes and a selective capacity to utilize plant glucans.</title>
        <authorList>
            <consortium name="NISC Comparative Sequencing Program"/>
            <person name="Wegmann U."/>
            <person name="Louis P."/>
            <person name="Goesmann A."/>
            <person name="Henrissat B."/>
            <person name="Duncan S.H."/>
            <person name="Flint H.J."/>
        </authorList>
    </citation>
    <scope>NUCLEOTIDE SEQUENCE</scope>
    <source>
        <strain evidence="8">NBRC 107169</strain>
    </source>
</reference>
<dbReference type="PRINTS" id="PR00773">
    <property type="entry name" value="GRPEPROTEIN"/>
</dbReference>
<evidence type="ECO:0000256" key="5">
    <source>
        <dbReference type="RuleBase" id="RU000639"/>
    </source>
</evidence>
<dbReference type="PANTHER" id="PTHR21237:SF23">
    <property type="entry name" value="GRPE PROTEIN HOMOLOG, MITOCHONDRIAL"/>
    <property type="match status" value="1"/>
</dbReference>
<dbReference type="PROSITE" id="PS01071">
    <property type="entry name" value="GRPE"/>
    <property type="match status" value="1"/>
</dbReference>
<evidence type="ECO:0000256" key="7">
    <source>
        <dbReference type="SAM" id="MobiDB-lite"/>
    </source>
</evidence>
<comment type="subunit">
    <text evidence="4">Homodimer.</text>
</comment>
<evidence type="ECO:0000256" key="3">
    <source>
        <dbReference type="ARBA" id="ARBA00023186"/>
    </source>
</evidence>
<dbReference type="Pfam" id="PF01025">
    <property type="entry name" value="GrpE"/>
    <property type="match status" value="1"/>
</dbReference>
<evidence type="ECO:0000313" key="9">
    <source>
        <dbReference type="Proteomes" id="UP001161405"/>
    </source>
</evidence>
<dbReference type="InterPro" id="IPR013805">
    <property type="entry name" value="GrpE_CC"/>
</dbReference>
<dbReference type="RefSeq" id="WP_284362673.1">
    <property type="nucleotide sequence ID" value="NZ_BSNI01000002.1"/>
</dbReference>
<evidence type="ECO:0000313" key="8">
    <source>
        <dbReference type="EMBL" id="GLQ16888.1"/>
    </source>
</evidence>
<dbReference type="EMBL" id="BSNI01000002">
    <property type="protein sequence ID" value="GLQ16888.1"/>
    <property type="molecule type" value="Genomic_DNA"/>
</dbReference>
<evidence type="ECO:0000256" key="6">
    <source>
        <dbReference type="RuleBase" id="RU004478"/>
    </source>
</evidence>
<comment type="caution">
    <text evidence="8">The sequence shown here is derived from an EMBL/GenBank/DDBJ whole genome shotgun (WGS) entry which is preliminary data.</text>
</comment>
<dbReference type="CDD" id="cd00446">
    <property type="entry name" value="GrpE"/>
    <property type="match status" value="1"/>
</dbReference>
<dbReference type="InterPro" id="IPR000740">
    <property type="entry name" value="GrpE"/>
</dbReference>
<feature type="compositionally biased region" description="Low complexity" evidence="7">
    <location>
        <begin position="8"/>
        <end position="31"/>
    </location>
</feature>
<keyword evidence="3 4" id="KW-0143">Chaperone</keyword>
<dbReference type="NCBIfam" id="NF010738">
    <property type="entry name" value="PRK14140.1"/>
    <property type="match status" value="1"/>
</dbReference>
<dbReference type="SUPFAM" id="SSF58014">
    <property type="entry name" value="Coiled-coil domain of nucleotide exchange factor GrpE"/>
    <property type="match status" value="1"/>
</dbReference>
<name>A0ABQ5UNU6_9HYPH</name>
<accession>A0ABQ5UNU6</accession>
<sequence>MSDEEFQNEANQNEQENAEAQENAADEQNAASPIEALEAENAKLKDRLLRAVAEMENLRKRTERDVKDARSYAMANFARDMLTATDNLSRALLTMSDEAKAEADGAFKSLIEGVEMTEREMHRLLEKNGITKLEPKGEKFDPNFHQAMFEIPNNDVADGTVMEVVQAGYVIGERVLRPAMVGVAKGGPKVAPVPNGEATAAPSEGENVDRSV</sequence>
<comment type="function">
    <text evidence="4 5">Participates actively in the response to hyperosmotic and heat shock by preventing the aggregation of stress-denatured proteins, in association with DnaK and GrpE. It is the nucleotide exchange factor for DnaK and may function as a thermosensor. Unfolded proteins bind initially to DnaJ; upon interaction with the DnaJ-bound protein, DnaK hydrolyzes its bound ATP, resulting in the formation of a stable complex. GrpE releases ADP from DnaK; ATP binding to DnaK triggers the release of the substrate protein, thus completing the reaction cycle. Several rounds of ATP-dependent interactions between DnaJ, DnaK and GrpE are required for fully efficient folding.</text>
</comment>
<dbReference type="NCBIfam" id="NF010739">
    <property type="entry name" value="PRK14141.1"/>
    <property type="match status" value="1"/>
</dbReference>
<feature type="region of interest" description="Disordered" evidence="7">
    <location>
        <begin position="1"/>
        <end position="37"/>
    </location>
</feature>
<dbReference type="NCBIfam" id="NF010748">
    <property type="entry name" value="PRK14150.1"/>
    <property type="match status" value="1"/>
</dbReference>
<proteinExistence type="inferred from homology"/>
<dbReference type="SUPFAM" id="SSF51064">
    <property type="entry name" value="Head domain of nucleotide exchange factor GrpE"/>
    <property type="match status" value="1"/>
</dbReference>
<dbReference type="PANTHER" id="PTHR21237">
    <property type="entry name" value="GRPE PROTEIN"/>
    <property type="match status" value="1"/>
</dbReference>
<comment type="subcellular location">
    <subcellularLocation>
        <location evidence="4">Cytoplasm</location>
    </subcellularLocation>
</comment>
<dbReference type="Proteomes" id="UP001161405">
    <property type="component" value="Unassembled WGS sequence"/>
</dbReference>
<comment type="similarity">
    <text evidence="1 4 6">Belongs to the GrpE family.</text>
</comment>
<dbReference type="InterPro" id="IPR009012">
    <property type="entry name" value="GrpE_head"/>
</dbReference>
<evidence type="ECO:0000256" key="2">
    <source>
        <dbReference type="ARBA" id="ARBA00023016"/>
    </source>
</evidence>
<reference evidence="8" key="2">
    <citation type="submission" date="2023-01" db="EMBL/GenBank/DDBJ databases">
        <title>Draft genome sequence of Maritalea porphyrae strain NBRC 107169.</title>
        <authorList>
            <person name="Sun Q."/>
            <person name="Mori K."/>
        </authorList>
    </citation>
    <scope>NUCLEOTIDE SEQUENCE</scope>
    <source>
        <strain evidence="8">NBRC 107169</strain>
    </source>
</reference>
<evidence type="ECO:0000256" key="4">
    <source>
        <dbReference type="HAMAP-Rule" id="MF_01151"/>
    </source>
</evidence>
<feature type="region of interest" description="Disordered" evidence="7">
    <location>
        <begin position="189"/>
        <end position="212"/>
    </location>
</feature>
<keyword evidence="4" id="KW-0963">Cytoplasm</keyword>
<organism evidence="8 9">
    <name type="scientific">Maritalea porphyrae</name>
    <dbReference type="NCBI Taxonomy" id="880732"/>
    <lineage>
        <taxon>Bacteria</taxon>
        <taxon>Pseudomonadati</taxon>
        <taxon>Pseudomonadota</taxon>
        <taxon>Alphaproteobacteria</taxon>
        <taxon>Hyphomicrobiales</taxon>
        <taxon>Devosiaceae</taxon>
        <taxon>Maritalea</taxon>
    </lineage>
</organism>
<gene>
    <name evidence="4 8" type="primary">grpE</name>
    <name evidence="8" type="ORF">GCM10007879_11370</name>
</gene>
<protein>
    <recommendedName>
        <fullName evidence="4 5">Protein GrpE</fullName>
    </recommendedName>
    <alternativeName>
        <fullName evidence="4">HSP-70 cofactor</fullName>
    </alternativeName>
</protein>
<dbReference type="Gene3D" id="2.30.22.10">
    <property type="entry name" value="Head domain of nucleotide exchange factor GrpE"/>
    <property type="match status" value="1"/>
</dbReference>
<keyword evidence="2 4" id="KW-0346">Stress response</keyword>